<evidence type="ECO:0000313" key="1">
    <source>
        <dbReference type="EMBL" id="MCW5322406.1"/>
    </source>
</evidence>
<keyword evidence="2" id="KW-1185">Reference proteome</keyword>
<sequence length="78" mass="8990">MNTLYKTPENEDPSEQLWRELDRVDGDGGAARELLAAGWPIYYREPTTPKGLQIKEHPDGHRELVRFSRQGDEVIRAL</sequence>
<proteinExistence type="predicted"/>
<evidence type="ECO:0000313" key="2">
    <source>
        <dbReference type="Proteomes" id="UP001208935"/>
    </source>
</evidence>
<name>A0ABT3KVZ1_9BURK</name>
<dbReference type="EMBL" id="QZCW01000003">
    <property type="protein sequence ID" value="MCW5322406.1"/>
    <property type="molecule type" value="Genomic_DNA"/>
</dbReference>
<dbReference type="Proteomes" id="UP001208935">
    <property type="component" value="Unassembled WGS sequence"/>
</dbReference>
<dbReference type="RefSeq" id="WP_265282700.1">
    <property type="nucleotide sequence ID" value="NZ_QZCW01000003.1"/>
</dbReference>
<accession>A0ABT3KVZ1</accession>
<dbReference type="GeneID" id="77323523"/>
<organism evidence="1 2">
    <name type="scientific">Verminephrobacter aporrectodeae subsp. tuberculatae</name>
    <dbReference type="NCBI Taxonomy" id="1110392"/>
    <lineage>
        <taxon>Bacteria</taxon>
        <taxon>Pseudomonadati</taxon>
        <taxon>Pseudomonadota</taxon>
        <taxon>Betaproteobacteria</taxon>
        <taxon>Burkholderiales</taxon>
        <taxon>Comamonadaceae</taxon>
        <taxon>Verminephrobacter</taxon>
    </lineage>
</organism>
<gene>
    <name evidence="1" type="ORF">D5039_14960</name>
</gene>
<protein>
    <submittedName>
        <fullName evidence="1">Uncharacterized protein</fullName>
    </submittedName>
</protein>
<comment type="caution">
    <text evidence="1">The sequence shown here is derived from an EMBL/GenBank/DDBJ whole genome shotgun (WGS) entry which is preliminary data.</text>
</comment>
<reference evidence="2" key="1">
    <citation type="submission" date="2023-07" db="EMBL/GenBank/DDBJ databases">
        <title>Verminephrobacter genomes.</title>
        <authorList>
            <person name="Lund M.B."/>
        </authorList>
    </citation>
    <scope>NUCLEOTIDE SEQUENCE [LARGE SCALE GENOMIC DNA]</scope>
    <source>
        <strain evidence="2">AtM5-05</strain>
    </source>
</reference>